<accession>A0A2M8LD00</accession>
<gene>
    <name evidence="6" type="ORF">COV01_00070</name>
</gene>
<feature type="compositionally biased region" description="Pro residues" evidence="3">
    <location>
        <begin position="263"/>
        <end position="273"/>
    </location>
</feature>
<feature type="signal peptide" evidence="5">
    <location>
        <begin position="1"/>
        <end position="29"/>
    </location>
</feature>
<comment type="similarity">
    <text evidence="1">Belongs to the ice-binding protein family.</text>
</comment>
<feature type="chain" id="PRO_5014617818" description="DUF3494 domain-containing protein" evidence="5">
    <location>
        <begin position="30"/>
        <end position="375"/>
    </location>
</feature>
<evidence type="ECO:0000313" key="7">
    <source>
        <dbReference type="Proteomes" id="UP000228700"/>
    </source>
</evidence>
<reference evidence="7" key="1">
    <citation type="submission" date="2017-09" db="EMBL/GenBank/DDBJ databases">
        <title>Depth-based differentiation of microbial function through sediment-hosted aquifers and enrichment of novel symbionts in the deep terrestrial subsurface.</title>
        <authorList>
            <person name="Probst A.J."/>
            <person name="Ladd B."/>
            <person name="Jarett J.K."/>
            <person name="Geller-Mcgrath D.E."/>
            <person name="Sieber C.M.K."/>
            <person name="Emerson J.B."/>
            <person name="Anantharaman K."/>
            <person name="Thomas B.C."/>
            <person name="Malmstrom R."/>
            <person name="Stieglmeier M."/>
            <person name="Klingl A."/>
            <person name="Woyke T."/>
            <person name="Ryan C.M."/>
            <person name="Banfield J.F."/>
        </authorList>
    </citation>
    <scope>NUCLEOTIDE SEQUENCE [LARGE SCALE GENOMIC DNA]</scope>
</reference>
<evidence type="ECO:0000256" key="3">
    <source>
        <dbReference type="SAM" id="MobiDB-lite"/>
    </source>
</evidence>
<keyword evidence="4" id="KW-1133">Transmembrane helix</keyword>
<evidence type="ECO:0000256" key="4">
    <source>
        <dbReference type="SAM" id="Phobius"/>
    </source>
</evidence>
<evidence type="ECO:0000313" key="6">
    <source>
        <dbReference type="EMBL" id="PJE74421.1"/>
    </source>
</evidence>
<keyword evidence="4" id="KW-0812">Transmembrane</keyword>
<evidence type="ECO:0000256" key="1">
    <source>
        <dbReference type="ARBA" id="ARBA00005445"/>
    </source>
</evidence>
<sequence length="375" mass="37697">MKMFNKKILITTLVVFGLLGLGISTNVSAAGPAAIDLLSAGNFVVLSKTAITTTGVTAITGDLGISPALSTDMTGFALSLDGSGTFSTSVYVTGSIYAADYSVPTPTTVGTAISAMEAAYTDGAGRAVDVTDAGAGDLAGLTLVPSTYFFSGPGNVIITGDVTLSGSATDVWIFQIPGTLDISANKKVVLTGGALASNVFWVVAGTTTLEPGSTFSGVILAGPGASTIAMQDGATLVGRALGQTDVTFIGNTVSVVAIVSTPTPTPTPAPQPPSGHRSDGSTGDIPGSVPSIVVADSVPNTSVSTSIPTTVYNSTASTQEPIMIYFDTPSFPNAGLSPDGENMPWGQIMIAGLIALIIVSLGILFKRRSVVFGDK</sequence>
<feature type="transmembrane region" description="Helical" evidence="4">
    <location>
        <begin position="345"/>
        <end position="365"/>
    </location>
</feature>
<name>A0A2M8LD00_9BACT</name>
<proteinExistence type="inferred from homology"/>
<keyword evidence="4" id="KW-0472">Membrane</keyword>
<evidence type="ECO:0000256" key="2">
    <source>
        <dbReference type="ARBA" id="ARBA00022729"/>
    </source>
</evidence>
<feature type="region of interest" description="Disordered" evidence="3">
    <location>
        <begin position="260"/>
        <end position="286"/>
    </location>
</feature>
<comment type="caution">
    <text evidence="6">The sequence shown here is derived from an EMBL/GenBank/DDBJ whole genome shotgun (WGS) entry which is preliminary data.</text>
</comment>
<dbReference type="EMBL" id="PFEQ01000001">
    <property type="protein sequence ID" value="PJE74421.1"/>
    <property type="molecule type" value="Genomic_DNA"/>
</dbReference>
<dbReference type="AlphaFoldDB" id="A0A2M8LD00"/>
<dbReference type="Proteomes" id="UP000228700">
    <property type="component" value="Unassembled WGS sequence"/>
</dbReference>
<dbReference type="Pfam" id="PF11999">
    <property type="entry name" value="Ice_binding"/>
    <property type="match status" value="1"/>
</dbReference>
<protein>
    <recommendedName>
        <fullName evidence="8">DUF3494 domain-containing protein</fullName>
    </recommendedName>
</protein>
<keyword evidence="2 5" id="KW-0732">Signal</keyword>
<organism evidence="6 7">
    <name type="scientific">Candidatus Taylorbacteria bacterium CG10_big_fil_rev_8_21_14_0_10_41_48</name>
    <dbReference type="NCBI Taxonomy" id="1975024"/>
    <lineage>
        <taxon>Bacteria</taxon>
        <taxon>Candidatus Tayloriibacteriota</taxon>
    </lineage>
</organism>
<dbReference type="InterPro" id="IPR021884">
    <property type="entry name" value="Ice-bd_prot"/>
</dbReference>
<evidence type="ECO:0008006" key="8">
    <source>
        <dbReference type="Google" id="ProtNLM"/>
    </source>
</evidence>
<evidence type="ECO:0000256" key="5">
    <source>
        <dbReference type="SAM" id="SignalP"/>
    </source>
</evidence>